<evidence type="ECO:0000256" key="10">
    <source>
        <dbReference type="ARBA" id="ARBA00023112"/>
    </source>
</evidence>
<proteinExistence type="inferred from homology"/>
<evidence type="ECO:0000256" key="9">
    <source>
        <dbReference type="ARBA" id="ARBA00023065"/>
    </source>
</evidence>
<organism evidence="17 18">
    <name type="scientific">Corynebacterium maris DSM 45190</name>
    <dbReference type="NCBI Taxonomy" id="1224163"/>
    <lineage>
        <taxon>Bacteria</taxon>
        <taxon>Bacillati</taxon>
        <taxon>Actinomycetota</taxon>
        <taxon>Actinomycetes</taxon>
        <taxon>Mycobacteriales</taxon>
        <taxon>Corynebacteriaceae</taxon>
        <taxon>Corynebacterium</taxon>
    </lineage>
</organism>
<dbReference type="GO" id="GO:0016887">
    <property type="term" value="F:ATP hydrolysis activity"/>
    <property type="evidence" value="ECO:0007669"/>
    <property type="project" value="InterPro"/>
</dbReference>
<dbReference type="Proteomes" id="UP000015388">
    <property type="component" value="Chromosome"/>
</dbReference>
<evidence type="ECO:0000256" key="5">
    <source>
        <dbReference type="ARBA" id="ARBA00022596"/>
    </source>
</evidence>
<evidence type="ECO:0000256" key="14">
    <source>
        <dbReference type="ARBA" id="ARBA00044143"/>
    </source>
</evidence>
<evidence type="ECO:0000256" key="15">
    <source>
        <dbReference type="ARBA" id="ARBA00048610"/>
    </source>
</evidence>
<dbReference type="SMART" id="SM00382">
    <property type="entry name" value="AAA"/>
    <property type="match status" value="1"/>
</dbReference>
<dbReference type="EC" id="7.2.2.11" evidence="13"/>
<dbReference type="InterPro" id="IPR017871">
    <property type="entry name" value="ABC_transporter-like_CS"/>
</dbReference>
<dbReference type="PANTHER" id="PTHR43297">
    <property type="entry name" value="OLIGOPEPTIDE TRANSPORT ATP-BINDING PROTEIN APPD"/>
    <property type="match status" value="1"/>
</dbReference>
<evidence type="ECO:0000256" key="1">
    <source>
        <dbReference type="ARBA" id="ARBA00004202"/>
    </source>
</evidence>
<keyword evidence="4" id="KW-1003">Cell membrane</keyword>
<evidence type="ECO:0000256" key="3">
    <source>
        <dbReference type="ARBA" id="ARBA00022448"/>
    </source>
</evidence>
<comment type="similarity">
    <text evidence="2">Belongs to the ABC transporter superfamily.</text>
</comment>
<dbReference type="InterPro" id="IPR027417">
    <property type="entry name" value="P-loop_NTPase"/>
</dbReference>
<dbReference type="OrthoDB" id="8036461at2"/>
<dbReference type="STRING" id="1224163.B841_03235"/>
<evidence type="ECO:0000256" key="12">
    <source>
        <dbReference type="ARBA" id="ARBA00038669"/>
    </source>
</evidence>
<accession>S5T0Q6</accession>
<comment type="subcellular location">
    <subcellularLocation>
        <location evidence="1">Cell membrane</location>
        <topology evidence="1">Peripheral membrane protein</topology>
    </subcellularLocation>
</comment>
<dbReference type="eggNOG" id="COG0444">
    <property type="taxonomic scope" value="Bacteria"/>
</dbReference>
<evidence type="ECO:0000259" key="16">
    <source>
        <dbReference type="PROSITE" id="PS50893"/>
    </source>
</evidence>
<feature type="domain" description="ABC transporter" evidence="16">
    <location>
        <begin position="6"/>
        <end position="226"/>
    </location>
</feature>
<keyword evidence="3" id="KW-0813">Transport</keyword>
<dbReference type="EMBL" id="CP003924">
    <property type="protein sequence ID" value="AGS34130.1"/>
    <property type="molecule type" value="Genomic_DNA"/>
</dbReference>
<dbReference type="RefSeq" id="WP_020934063.1">
    <property type="nucleotide sequence ID" value="NC_021915.1"/>
</dbReference>
<keyword evidence="18" id="KW-1185">Reference proteome</keyword>
<dbReference type="PANTHER" id="PTHR43297:SF13">
    <property type="entry name" value="NICKEL ABC TRANSPORTER, ATP-BINDING PROTEIN"/>
    <property type="match status" value="1"/>
</dbReference>
<dbReference type="GO" id="GO:0005886">
    <property type="term" value="C:plasma membrane"/>
    <property type="evidence" value="ECO:0007669"/>
    <property type="project" value="UniProtKB-SubCell"/>
</dbReference>
<dbReference type="KEGG" id="cmd:B841_03235"/>
<evidence type="ECO:0000256" key="8">
    <source>
        <dbReference type="ARBA" id="ARBA00022967"/>
    </source>
</evidence>
<keyword evidence="6" id="KW-0547">Nucleotide-binding</keyword>
<sequence length="235" mass="24862">MTVLSIRDVGVSFHQYDGPFSRVHVTPLRDVNLDLAAGEILAVVGESGAGKSLLADAILGLMPVNAHVHGEVRGDLTGTRFIPQGVTHFDPTMKIGAFVGLDGGGAAEKIARFGLGEDVLEKFPHELSGGMLRRVSLATSVSENTSLLIADEPTPGLDPAATAQVLDYFRELRARGAAVLFITHDMVSAVQIADRIAVMRAGTVVDVVAGDLSGELSDYTAALWRSQPANDFWGE</sequence>
<dbReference type="Gene3D" id="3.40.50.300">
    <property type="entry name" value="P-loop containing nucleotide triphosphate hydrolases"/>
    <property type="match status" value="1"/>
</dbReference>
<dbReference type="PATRIC" id="fig|1224163.3.peg.650"/>
<keyword evidence="10" id="KW-0921">Nickel transport</keyword>
<dbReference type="PROSITE" id="PS50893">
    <property type="entry name" value="ABC_TRANSPORTER_2"/>
    <property type="match status" value="1"/>
</dbReference>
<dbReference type="PROSITE" id="PS00211">
    <property type="entry name" value="ABC_TRANSPORTER_1"/>
    <property type="match status" value="1"/>
</dbReference>
<keyword evidence="7" id="KW-0067">ATP-binding</keyword>
<evidence type="ECO:0000256" key="7">
    <source>
        <dbReference type="ARBA" id="ARBA00022840"/>
    </source>
</evidence>
<evidence type="ECO:0000256" key="2">
    <source>
        <dbReference type="ARBA" id="ARBA00005417"/>
    </source>
</evidence>
<keyword evidence="8" id="KW-1278">Translocase</keyword>
<evidence type="ECO:0000313" key="17">
    <source>
        <dbReference type="EMBL" id="AGS34130.1"/>
    </source>
</evidence>
<evidence type="ECO:0000256" key="13">
    <source>
        <dbReference type="ARBA" id="ARBA00039098"/>
    </source>
</evidence>
<dbReference type="Pfam" id="PF00005">
    <property type="entry name" value="ABC_tran"/>
    <property type="match status" value="1"/>
</dbReference>
<keyword evidence="11" id="KW-0472">Membrane</keyword>
<dbReference type="HOGENOM" id="CLU_000604_1_23_11"/>
<dbReference type="SUPFAM" id="SSF52540">
    <property type="entry name" value="P-loop containing nucleoside triphosphate hydrolases"/>
    <property type="match status" value="1"/>
</dbReference>
<gene>
    <name evidence="17" type="ORF">B841_03235</name>
</gene>
<dbReference type="InterPro" id="IPR003439">
    <property type="entry name" value="ABC_transporter-like_ATP-bd"/>
</dbReference>
<dbReference type="InterPro" id="IPR003593">
    <property type="entry name" value="AAA+_ATPase"/>
</dbReference>
<comment type="catalytic activity">
    <reaction evidence="15">
        <text>Ni(2+)(out) + ATP + H2O = Ni(2+)(in) + ADP + phosphate + H(+)</text>
        <dbReference type="Rhea" id="RHEA:15557"/>
        <dbReference type="ChEBI" id="CHEBI:15377"/>
        <dbReference type="ChEBI" id="CHEBI:15378"/>
        <dbReference type="ChEBI" id="CHEBI:30616"/>
        <dbReference type="ChEBI" id="CHEBI:43474"/>
        <dbReference type="ChEBI" id="CHEBI:49786"/>
        <dbReference type="ChEBI" id="CHEBI:456216"/>
        <dbReference type="EC" id="7.2.2.11"/>
    </reaction>
    <physiologicalReaction direction="left-to-right" evidence="15">
        <dbReference type="Rhea" id="RHEA:15558"/>
    </physiologicalReaction>
</comment>
<dbReference type="GO" id="GO:0005524">
    <property type="term" value="F:ATP binding"/>
    <property type="evidence" value="ECO:0007669"/>
    <property type="project" value="UniProtKB-KW"/>
</dbReference>
<keyword evidence="5" id="KW-0533">Nickel</keyword>
<dbReference type="AlphaFoldDB" id="S5T0Q6"/>
<evidence type="ECO:0000313" key="18">
    <source>
        <dbReference type="Proteomes" id="UP000015388"/>
    </source>
</evidence>
<protein>
    <recommendedName>
        <fullName evidence="14">Nickel import system ATP-binding protein NikD</fullName>
        <ecNumber evidence="13">7.2.2.11</ecNumber>
    </recommendedName>
</protein>
<comment type="subunit">
    <text evidence="12">The complex is composed of two ATP-binding proteins (NikD and NikE), two transmembrane proteins (NikB and NikC) and a solute-binding protein (NikA).</text>
</comment>
<keyword evidence="9" id="KW-0406">Ion transport</keyword>
<evidence type="ECO:0000256" key="6">
    <source>
        <dbReference type="ARBA" id="ARBA00022741"/>
    </source>
</evidence>
<reference evidence="17 18" key="1">
    <citation type="submission" date="2012-11" db="EMBL/GenBank/DDBJ databases">
        <title>The complete genome sequence of Corynebacterium maris Coryn-1 (=DSM 45190).</title>
        <authorList>
            <person name="Schaffert L."/>
            <person name="Albersmeier A."/>
            <person name="Kalinowski J."/>
            <person name="Ruckert C."/>
        </authorList>
    </citation>
    <scope>NUCLEOTIDE SEQUENCE [LARGE SCALE GENOMIC DNA]</scope>
    <source>
        <strain evidence="18">Coryn-1</strain>
    </source>
</reference>
<evidence type="ECO:0000256" key="11">
    <source>
        <dbReference type="ARBA" id="ARBA00023136"/>
    </source>
</evidence>
<dbReference type="InterPro" id="IPR050388">
    <property type="entry name" value="ABC_Ni/Peptide_Import"/>
</dbReference>
<evidence type="ECO:0000256" key="4">
    <source>
        <dbReference type="ARBA" id="ARBA00022475"/>
    </source>
</evidence>
<name>S5T0Q6_9CORY</name>